<feature type="region of interest" description="Disordered" evidence="1">
    <location>
        <begin position="1"/>
        <end position="29"/>
    </location>
</feature>
<reference evidence="2" key="2">
    <citation type="journal article" date="2015" name="Data Brief">
        <title>Shoot transcriptome of the giant reed, Arundo donax.</title>
        <authorList>
            <person name="Barrero R.A."/>
            <person name="Guerrero F.D."/>
            <person name="Moolhuijzen P."/>
            <person name="Goolsby J.A."/>
            <person name="Tidwell J."/>
            <person name="Bellgard S.E."/>
            <person name="Bellgard M.I."/>
        </authorList>
    </citation>
    <scope>NUCLEOTIDE SEQUENCE</scope>
    <source>
        <tissue evidence="2">Shoot tissue taken approximately 20 cm above the soil surface</tissue>
    </source>
</reference>
<name>A0A0A8Y9K6_ARUDO</name>
<organism evidence="2">
    <name type="scientific">Arundo donax</name>
    <name type="common">Giant reed</name>
    <name type="synonym">Donax arundinaceus</name>
    <dbReference type="NCBI Taxonomy" id="35708"/>
    <lineage>
        <taxon>Eukaryota</taxon>
        <taxon>Viridiplantae</taxon>
        <taxon>Streptophyta</taxon>
        <taxon>Embryophyta</taxon>
        <taxon>Tracheophyta</taxon>
        <taxon>Spermatophyta</taxon>
        <taxon>Magnoliopsida</taxon>
        <taxon>Liliopsida</taxon>
        <taxon>Poales</taxon>
        <taxon>Poaceae</taxon>
        <taxon>PACMAD clade</taxon>
        <taxon>Arundinoideae</taxon>
        <taxon>Arundineae</taxon>
        <taxon>Arundo</taxon>
    </lineage>
</organism>
<reference evidence="2" key="1">
    <citation type="submission" date="2014-09" db="EMBL/GenBank/DDBJ databases">
        <authorList>
            <person name="Magalhaes I.L.F."/>
            <person name="Oliveira U."/>
            <person name="Santos F.R."/>
            <person name="Vidigal T.H.D.A."/>
            <person name="Brescovit A.D."/>
            <person name="Santos A.J."/>
        </authorList>
    </citation>
    <scope>NUCLEOTIDE SEQUENCE</scope>
    <source>
        <tissue evidence="2">Shoot tissue taken approximately 20 cm above the soil surface</tissue>
    </source>
</reference>
<accession>A0A0A8Y9K6</accession>
<dbReference type="EMBL" id="GBRH01275882">
    <property type="protein sequence ID" value="JAD22013.1"/>
    <property type="molecule type" value="Transcribed_RNA"/>
</dbReference>
<protein>
    <submittedName>
        <fullName evidence="2">Uncharacterized protein</fullName>
    </submittedName>
</protein>
<dbReference type="AlphaFoldDB" id="A0A0A8Y9K6"/>
<proteinExistence type="predicted"/>
<evidence type="ECO:0000313" key="2">
    <source>
        <dbReference type="EMBL" id="JAD22013.1"/>
    </source>
</evidence>
<evidence type="ECO:0000256" key="1">
    <source>
        <dbReference type="SAM" id="MobiDB-lite"/>
    </source>
</evidence>
<sequence>MRAEARPCGSASRRRSRTTGVAEQEGPTG</sequence>